<evidence type="ECO:0000313" key="3">
    <source>
        <dbReference type="Proteomes" id="UP000199220"/>
    </source>
</evidence>
<comment type="similarity">
    <text evidence="1">Belongs to the ROK (NagC/XylR) family.</text>
</comment>
<dbReference type="InterPro" id="IPR000600">
    <property type="entry name" value="ROK"/>
</dbReference>
<keyword evidence="2" id="KW-0418">Kinase</keyword>
<dbReference type="AlphaFoldDB" id="A0A1H5MX48"/>
<dbReference type="RefSeq" id="WP_089774521.1">
    <property type="nucleotide sequence ID" value="NZ_FNTX01000002.1"/>
</dbReference>
<organism evidence="2 3">
    <name type="scientific">Ruania alba</name>
    <dbReference type="NCBI Taxonomy" id="648782"/>
    <lineage>
        <taxon>Bacteria</taxon>
        <taxon>Bacillati</taxon>
        <taxon>Actinomycetota</taxon>
        <taxon>Actinomycetes</taxon>
        <taxon>Micrococcales</taxon>
        <taxon>Ruaniaceae</taxon>
        <taxon>Ruania</taxon>
    </lineage>
</organism>
<dbReference type="GO" id="GO:0016301">
    <property type="term" value="F:kinase activity"/>
    <property type="evidence" value="ECO:0007669"/>
    <property type="project" value="UniProtKB-KW"/>
</dbReference>
<keyword evidence="3" id="KW-1185">Reference proteome</keyword>
<dbReference type="InterPro" id="IPR043129">
    <property type="entry name" value="ATPase_NBD"/>
</dbReference>
<accession>A0A1H5MX48</accession>
<protein>
    <submittedName>
        <fullName evidence="2">Glucokinase</fullName>
    </submittedName>
</protein>
<dbReference type="Pfam" id="PF00480">
    <property type="entry name" value="ROK"/>
    <property type="match status" value="1"/>
</dbReference>
<evidence type="ECO:0000313" key="2">
    <source>
        <dbReference type="EMBL" id="SEE93730.1"/>
    </source>
</evidence>
<name>A0A1H5MX48_9MICO</name>
<dbReference type="SUPFAM" id="SSF53067">
    <property type="entry name" value="Actin-like ATPase domain"/>
    <property type="match status" value="1"/>
</dbReference>
<dbReference type="Gene3D" id="3.30.420.40">
    <property type="match status" value="2"/>
</dbReference>
<dbReference type="Proteomes" id="UP000199220">
    <property type="component" value="Unassembled WGS sequence"/>
</dbReference>
<dbReference type="PANTHER" id="PTHR18964:SF169">
    <property type="entry name" value="N-ACETYLMANNOSAMINE KINASE"/>
    <property type="match status" value="1"/>
</dbReference>
<keyword evidence="2" id="KW-0808">Transferase</keyword>
<dbReference type="PANTHER" id="PTHR18964">
    <property type="entry name" value="ROK (REPRESSOR, ORF, KINASE) FAMILY"/>
    <property type="match status" value="1"/>
</dbReference>
<reference evidence="3" key="1">
    <citation type="submission" date="2016-10" db="EMBL/GenBank/DDBJ databases">
        <authorList>
            <person name="Varghese N."/>
            <person name="Submissions S."/>
        </authorList>
    </citation>
    <scope>NUCLEOTIDE SEQUENCE [LARGE SCALE GENOMIC DNA]</scope>
    <source>
        <strain evidence="3">DSM 21368</strain>
    </source>
</reference>
<gene>
    <name evidence="2" type="ORF">SAMN04488554_3710</name>
</gene>
<sequence length="296" mass="29786">MNALLGIDYGGTHTKLLLVDGTEGDGPVLARESVPTAGLDVLVQDVRRFVGDQPVARFAMTVAGTFDAATGVVRRSVNMPWLDGTAPAQRISAAVGIPGSAVQDGIATAVGEATLGAGRDADDVFVIAIGTGIAGAHIVGGQVRAGAHGGAGEVGHVAIAGAHRCSCGQTGCLETLIGGGQLGLRWVEQSASRADPPTARDVVVAAEAGDEAAQAVLAQASDGLARALLQVSALLDPGVIVIGGGVARSPSWTVHPAFERARREATFHRLPEMRLAELGVWAAAHGAVLAAADEVG</sequence>
<dbReference type="STRING" id="648782.SAMN04488554_3710"/>
<dbReference type="OrthoDB" id="9810372at2"/>
<dbReference type="EMBL" id="FNTX01000002">
    <property type="protein sequence ID" value="SEE93730.1"/>
    <property type="molecule type" value="Genomic_DNA"/>
</dbReference>
<evidence type="ECO:0000256" key="1">
    <source>
        <dbReference type="ARBA" id="ARBA00006479"/>
    </source>
</evidence>
<proteinExistence type="inferred from homology"/>